<dbReference type="AlphaFoldDB" id="A0A8T4HB06"/>
<dbReference type="EMBL" id="JAGKSB010000007">
    <property type="protein sequence ID" value="MBP3943455.1"/>
    <property type="molecule type" value="Genomic_DNA"/>
</dbReference>
<comment type="caution">
    <text evidence="1">The sequence shown here is derived from an EMBL/GenBank/DDBJ whole genome shotgun (WGS) entry which is preliminary data.</text>
</comment>
<dbReference type="Gene3D" id="3.40.30.10">
    <property type="entry name" value="Glutaredoxin"/>
    <property type="match status" value="1"/>
</dbReference>
<reference evidence="1" key="1">
    <citation type="submission" date="2021-03" db="EMBL/GenBank/DDBJ databases">
        <authorList>
            <person name="Lu T."/>
            <person name="Wang Q."/>
            <person name="Han X."/>
        </authorList>
    </citation>
    <scope>NUCLEOTIDE SEQUENCE</scope>
    <source>
        <strain evidence="1">WQ 2009</strain>
    </source>
</reference>
<dbReference type="Pfam" id="PF11009">
    <property type="entry name" value="BrxC"/>
    <property type="match status" value="1"/>
</dbReference>
<evidence type="ECO:0000313" key="1">
    <source>
        <dbReference type="EMBL" id="MBP3943455.1"/>
    </source>
</evidence>
<protein>
    <submittedName>
        <fullName evidence="1">Bacillithiol system redox-active protein YtxJ</fullName>
    </submittedName>
</protein>
<dbReference type="Proteomes" id="UP000679691">
    <property type="component" value="Unassembled WGS sequence"/>
</dbReference>
<dbReference type="InterPro" id="IPR022551">
    <property type="entry name" value="BrxC"/>
</dbReference>
<sequence length="108" mass="12424">MNWIPLTSIAQLDEIAQAASAQIIFKHSTRCPVSSMAKRTVEYNWDELPENKNIYLLDLIQYREISNAIAERWQVAHQSPQVLVLQAENCIYHASHEAINVEDIAKYL</sequence>
<evidence type="ECO:0000313" key="2">
    <source>
        <dbReference type="Proteomes" id="UP000679691"/>
    </source>
</evidence>
<organism evidence="1 2">
    <name type="scientific">Rhinopithecimicrobium faecis</name>
    <dbReference type="NCBI Taxonomy" id="2820698"/>
    <lineage>
        <taxon>Bacteria</taxon>
        <taxon>Pseudomonadati</taxon>
        <taxon>Bacteroidota</taxon>
        <taxon>Sphingobacteriia</taxon>
        <taxon>Sphingobacteriales</taxon>
        <taxon>Sphingobacteriaceae</taxon>
        <taxon>Rhinopithecimicrobium</taxon>
    </lineage>
</organism>
<proteinExistence type="predicted"/>
<dbReference type="NCBIfam" id="TIGR04019">
    <property type="entry name" value="B_thiol_YtxJ"/>
    <property type="match status" value="1"/>
</dbReference>
<keyword evidence="2" id="KW-1185">Reference proteome</keyword>
<accession>A0A8T4HB06</accession>
<name>A0A8T4HB06_9SPHI</name>
<dbReference type="RefSeq" id="WP_353546947.1">
    <property type="nucleotide sequence ID" value="NZ_JAGKSB010000007.1"/>
</dbReference>
<gene>
    <name evidence="1" type="primary">ytxJ</name>
    <name evidence="1" type="ORF">J5U18_07750</name>
</gene>